<dbReference type="AlphaFoldDB" id="A0A9W4JY76"/>
<reference evidence="2" key="1">
    <citation type="submission" date="2021-07" db="EMBL/GenBank/DDBJ databases">
        <authorList>
            <person name="Branca A.L. A."/>
        </authorList>
    </citation>
    <scope>NUCLEOTIDE SEQUENCE</scope>
</reference>
<dbReference type="GO" id="GO:0005737">
    <property type="term" value="C:cytoplasm"/>
    <property type="evidence" value="ECO:0007669"/>
    <property type="project" value="TreeGrafter"/>
</dbReference>
<gene>
    <name evidence="2" type="ORF">PSALAMII_LOCUS9835</name>
</gene>
<sequence>MAPRPDSYYCPEATGRAKVLVDLHQSEQPLKLYARWFFPTPSVPDSLLPGWGPDTIFRYLDNAYPDHQPLILSHNPWERLEVQIWVDYVKDQIIPSFHWFLQCQSAGADDAEASLDRARQNLLNQLKVWTCAMHPQGPFFLGESVSAPDLMLAPWAIRLWVFDLFKGGLGIPDGPDGPDGFNWERWATWLDAVESMKSIKDTTSDPRQYLPIYKSFADGQGELAKVMRAGHGIP</sequence>
<dbReference type="CDD" id="cd00299">
    <property type="entry name" value="GST_C_family"/>
    <property type="match status" value="1"/>
</dbReference>
<evidence type="ECO:0000259" key="1">
    <source>
        <dbReference type="PROSITE" id="PS50405"/>
    </source>
</evidence>
<proteinExistence type="predicted"/>
<dbReference type="SUPFAM" id="SSF47616">
    <property type="entry name" value="GST C-terminal domain-like"/>
    <property type="match status" value="1"/>
</dbReference>
<feature type="domain" description="GST C-terminal" evidence="1">
    <location>
        <begin position="75"/>
        <end position="212"/>
    </location>
</feature>
<evidence type="ECO:0000313" key="2">
    <source>
        <dbReference type="EMBL" id="CAG8421914.1"/>
    </source>
</evidence>
<organism evidence="2 3">
    <name type="scientific">Penicillium salamii</name>
    <dbReference type="NCBI Taxonomy" id="1612424"/>
    <lineage>
        <taxon>Eukaryota</taxon>
        <taxon>Fungi</taxon>
        <taxon>Dikarya</taxon>
        <taxon>Ascomycota</taxon>
        <taxon>Pezizomycotina</taxon>
        <taxon>Eurotiomycetes</taxon>
        <taxon>Eurotiomycetidae</taxon>
        <taxon>Eurotiales</taxon>
        <taxon>Aspergillaceae</taxon>
        <taxon>Penicillium</taxon>
    </lineage>
</organism>
<accession>A0A9W4JY76</accession>
<dbReference type="Gene3D" id="1.20.1050.10">
    <property type="match status" value="1"/>
</dbReference>
<dbReference type="InterPro" id="IPR010987">
    <property type="entry name" value="Glutathione-S-Trfase_C-like"/>
</dbReference>
<dbReference type="InterPro" id="IPR050983">
    <property type="entry name" value="GST_Omega/HSP26"/>
</dbReference>
<evidence type="ECO:0000313" key="3">
    <source>
        <dbReference type="Proteomes" id="UP001152592"/>
    </source>
</evidence>
<dbReference type="Proteomes" id="UP001152592">
    <property type="component" value="Unassembled WGS sequence"/>
</dbReference>
<comment type="caution">
    <text evidence="2">The sequence shown here is derived from an EMBL/GenBank/DDBJ whole genome shotgun (WGS) entry which is preliminary data.</text>
</comment>
<protein>
    <recommendedName>
        <fullName evidence="1">GST C-terminal domain-containing protein</fullName>
    </recommendedName>
</protein>
<dbReference type="OrthoDB" id="240298at2759"/>
<dbReference type="EMBL" id="CAJVPD010000282">
    <property type="protein sequence ID" value="CAG8421914.1"/>
    <property type="molecule type" value="Genomic_DNA"/>
</dbReference>
<dbReference type="PANTHER" id="PTHR43968">
    <property type="match status" value="1"/>
</dbReference>
<name>A0A9W4JY76_9EURO</name>
<dbReference type="PROSITE" id="PS50405">
    <property type="entry name" value="GST_CTER"/>
    <property type="match status" value="1"/>
</dbReference>
<dbReference type="InterPro" id="IPR036282">
    <property type="entry name" value="Glutathione-S-Trfase_C_sf"/>
</dbReference>
<dbReference type="Pfam" id="PF13410">
    <property type="entry name" value="GST_C_2"/>
    <property type="match status" value="1"/>
</dbReference>
<dbReference type="PANTHER" id="PTHR43968:SF13">
    <property type="entry name" value="GLUTATHIONE TRANSFERASE OMEGA-1"/>
    <property type="match status" value="1"/>
</dbReference>